<dbReference type="AlphaFoldDB" id="A0A814JQD9"/>
<reference evidence="1" key="1">
    <citation type="submission" date="2021-02" db="EMBL/GenBank/DDBJ databases">
        <authorList>
            <person name="Nowell W R."/>
        </authorList>
    </citation>
    <scope>NUCLEOTIDE SEQUENCE</scope>
    <source>
        <strain evidence="1">Ploen Becks lab</strain>
    </source>
</reference>
<proteinExistence type="predicted"/>
<name>A0A814JQD9_9BILA</name>
<evidence type="ECO:0000313" key="1">
    <source>
        <dbReference type="EMBL" id="CAF1040625.1"/>
    </source>
</evidence>
<dbReference type="EMBL" id="CAJNOC010005033">
    <property type="protein sequence ID" value="CAF1040625.1"/>
    <property type="molecule type" value="Genomic_DNA"/>
</dbReference>
<gene>
    <name evidence="1" type="ORF">OXX778_LOCUS18331</name>
</gene>
<dbReference type="Proteomes" id="UP000663879">
    <property type="component" value="Unassembled WGS sequence"/>
</dbReference>
<comment type="caution">
    <text evidence="1">The sequence shown here is derived from an EMBL/GenBank/DDBJ whole genome shotgun (WGS) entry which is preliminary data.</text>
</comment>
<sequence>MEPYGTCQMKFDQDKEEHNEDKYCNQARKPNNEQASKYLKVKFTSTKHILNDQPIRQDALIKVSDSHLVKSEPIEIEEQSEKKQKLIIGQLMIVFIFLKTI</sequence>
<keyword evidence="2" id="KW-1185">Reference proteome</keyword>
<organism evidence="1 2">
    <name type="scientific">Brachionus calyciflorus</name>
    <dbReference type="NCBI Taxonomy" id="104777"/>
    <lineage>
        <taxon>Eukaryota</taxon>
        <taxon>Metazoa</taxon>
        <taxon>Spiralia</taxon>
        <taxon>Gnathifera</taxon>
        <taxon>Rotifera</taxon>
        <taxon>Eurotatoria</taxon>
        <taxon>Monogononta</taxon>
        <taxon>Pseudotrocha</taxon>
        <taxon>Ploima</taxon>
        <taxon>Brachionidae</taxon>
        <taxon>Brachionus</taxon>
    </lineage>
</organism>
<accession>A0A814JQD9</accession>
<protein>
    <submittedName>
        <fullName evidence="1">Uncharacterized protein</fullName>
    </submittedName>
</protein>
<evidence type="ECO:0000313" key="2">
    <source>
        <dbReference type="Proteomes" id="UP000663879"/>
    </source>
</evidence>